<dbReference type="PROSITE" id="PS51891">
    <property type="entry name" value="CENP_V_GFA"/>
    <property type="match status" value="1"/>
</dbReference>
<dbReference type="InterPro" id="IPR011057">
    <property type="entry name" value="Mss4-like_sf"/>
</dbReference>
<dbReference type="SUPFAM" id="SSF51316">
    <property type="entry name" value="Mss4-like"/>
    <property type="match status" value="1"/>
</dbReference>
<dbReference type="Proteomes" id="UP001316803">
    <property type="component" value="Unassembled WGS sequence"/>
</dbReference>
<protein>
    <recommendedName>
        <fullName evidence="4">CENP-V/GFA domain-containing protein</fullName>
    </recommendedName>
</protein>
<dbReference type="PANTHER" id="PTHR28620">
    <property type="entry name" value="CENTROMERE PROTEIN V"/>
    <property type="match status" value="1"/>
</dbReference>
<dbReference type="InterPro" id="IPR052355">
    <property type="entry name" value="CENP-V-like"/>
</dbReference>
<dbReference type="Pfam" id="PF04828">
    <property type="entry name" value="GFA"/>
    <property type="match status" value="1"/>
</dbReference>
<keyword evidence="3" id="KW-0862">Zinc</keyword>
<dbReference type="GO" id="GO:0016846">
    <property type="term" value="F:carbon-sulfur lyase activity"/>
    <property type="evidence" value="ECO:0007669"/>
    <property type="project" value="InterPro"/>
</dbReference>
<evidence type="ECO:0000256" key="3">
    <source>
        <dbReference type="ARBA" id="ARBA00022833"/>
    </source>
</evidence>
<keyword evidence="2" id="KW-0479">Metal-binding</keyword>
<feature type="domain" description="CENP-V/GFA" evidence="4">
    <location>
        <begin position="6"/>
        <end position="130"/>
    </location>
</feature>
<evidence type="ECO:0000313" key="6">
    <source>
        <dbReference type="Proteomes" id="UP001316803"/>
    </source>
</evidence>
<dbReference type="EMBL" id="JAKLMC020000060">
    <property type="protein sequence ID" value="KAK5947878.1"/>
    <property type="molecule type" value="Genomic_DNA"/>
</dbReference>
<reference evidence="5 6" key="1">
    <citation type="submission" date="2022-12" db="EMBL/GenBank/DDBJ databases">
        <title>Genomic features and morphological characterization of a novel Knufia sp. strain isolated from spacecraft assembly facility.</title>
        <authorList>
            <person name="Teixeira M."/>
            <person name="Chander A.M."/>
            <person name="Stajich J.E."/>
            <person name="Venkateswaran K."/>
        </authorList>
    </citation>
    <scope>NUCLEOTIDE SEQUENCE [LARGE SCALE GENOMIC DNA]</scope>
    <source>
        <strain evidence="5 6">FJI-L2-BK-P2</strain>
    </source>
</reference>
<sequence>MPDPTFTGSCHCGTIAYTITLPPSFLTNPTPAARRCNCTICQKGGYTSIRIPSTSFTLISPTSKSSLPDYQPKLKNVHLYFCDKCGVQVFREGTYEVAGAKHELFSVNLGTLEQPQEGLDLRRFKMEYWDMRHDNAGAGPRDEPWEGGLV</sequence>
<organism evidence="5 6">
    <name type="scientific">Knufia fluminis</name>
    <dbReference type="NCBI Taxonomy" id="191047"/>
    <lineage>
        <taxon>Eukaryota</taxon>
        <taxon>Fungi</taxon>
        <taxon>Dikarya</taxon>
        <taxon>Ascomycota</taxon>
        <taxon>Pezizomycotina</taxon>
        <taxon>Eurotiomycetes</taxon>
        <taxon>Chaetothyriomycetidae</taxon>
        <taxon>Chaetothyriales</taxon>
        <taxon>Trichomeriaceae</taxon>
        <taxon>Knufia</taxon>
    </lineage>
</organism>
<gene>
    <name evidence="5" type="ORF">OHC33_011085</name>
</gene>
<comment type="caution">
    <text evidence="5">The sequence shown here is derived from an EMBL/GenBank/DDBJ whole genome shotgun (WGS) entry which is preliminary data.</text>
</comment>
<dbReference type="AlphaFoldDB" id="A0AAN8ELY4"/>
<keyword evidence="6" id="KW-1185">Reference proteome</keyword>
<dbReference type="GO" id="GO:0046872">
    <property type="term" value="F:metal ion binding"/>
    <property type="evidence" value="ECO:0007669"/>
    <property type="project" value="UniProtKB-KW"/>
</dbReference>
<evidence type="ECO:0000259" key="4">
    <source>
        <dbReference type="PROSITE" id="PS51891"/>
    </source>
</evidence>
<evidence type="ECO:0000256" key="2">
    <source>
        <dbReference type="ARBA" id="ARBA00022723"/>
    </source>
</evidence>
<evidence type="ECO:0000256" key="1">
    <source>
        <dbReference type="ARBA" id="ARBA00005495"/>
    </source>
</evidence>
<evidence type="ECO:0000313" key="5">
    <source>
        <dbReference type="EMBL" id="KAK5947878.1"/>
    </source>
</evidence>
<proteinExistence type="inferred from homology"/>
<dbReference type="PANTHER" id="PTHR28620:SF1">
    <property type="entry name" value="CENP-V_GFA DOMAIN-CONTAINING PROTEIN"/>
    <property type="match status" value="1"/>
</dbReference>
<name>A0AAN8ELY4_9EURO</name>
<dbReference type="Gene3D" id="2.170.150.70">
    <property type="match status" value="1"/>
</dbReference>
<comment type="similarity">
    <text evidence="1">Belongs to the Gfa family.</text>
</comment>
<dbReference type="InterPro" id="IPR006913">
    <property type="entry name" value="CENP-V/GFA"/>
</dbReference>
<accession>A0AAN8ELY4</accession>